<protein>
    <submittedName>
        <fullName evidence="1">Uncharacterized protein</fullName>
    </submittedName>
</protein>
<evidence type="ECO:0000313" key="2">
    <source>
        <dbReference type="Proteomes" id="UP000768646"/>
    </source>
</evidence>
<dbReference type="Proteomes" id="UP000768646">
    <property type="component" value="Unassembled WGS sequence"/>
</dbReference>
<reference evidence="1 2" key="1">
    <citation type="journal article" date="2021" name="Commun. Biol.">
        <title>Genomic insights into the host specific adaptation of the Pneumocystis genus.</title>
        <authorList>
            <person name="Cisse O.H."/>
            <person name="Ma L."/>
            <person name="Dekker J.P."/>
            <person name="Khil P.P."/>
            <person name="Youn J.-H."/>
            <person name="Brenchley J.M."/>
            <person name="Blair R."/>
            <person name="Pahar B."/>
            <person name="Chabe M."/>
            <person name="Van Rompay K.K.A."/>
            <person name="Keesler R."/>
            <person name="Sukura A."/>
            <person name="Hirsch V."/>
            <person name="Kutty G."/>
            <person name="Liu Y."/>
            <person name="Peng L."/>
            <person name="Chen J."/>
            <person name="Song J."/>
            <person name="Weissenbacher-Lang C."/>
            <person name="Xu J."/>
            <person name="Upham N.S."/>
            <person name="Stajich J.E."/>
            <person name="Cuomo C.A."/>
            <person name="Cushion M.T."/>
            <person name="Kovacs J.A."/>
        </authorList>
    </citation>
    <scope>NUCLEOTIDE SEQUENCE [LARGE SCALE GENOMIC DNA]</scope>
    <source>
        <strain evidence="1 2">RABM</strain>
    </source>
</reference>
<accession>A0ACB7CJ22</accession>
<name>A0ACB7CJ22_9ASCO</name>
<gene>
    <name evidence="1" type="ORF">PORY_000899</name>
</gene>
<comment type="caution">
    <text evidence="1">The sequence shown here is derived from an EMBL/GenBank/DDBJ whole genome shotgun (WGS) entry which is preliminary data.</text>
</comment>
<evidence type="ECO:0000313" key="1">
    <source>
        <dbReference type="EMBL" id="KAG4305989.1"/>
    </source>
</evidence>
<keyword evidence="2" id="KW-1185">Reference proteome</keyword>
<dbReference type="EMBL" id="JABTEG010000002">
    <property type="protein sequence ID" value="KAG4305989.1"/>
    <property type="molecule type" value="Genomic_DNA"/>
</dbReference>
<sequence length="270" mass="31482">MFNPFFLHRSLRHLTYSTSSQPSFIFKGLLTLAAIPVITFGLGTWQYYRLQWKRNLIQNFEERLSKEPLKLTKDTNFFDLRELEYQRVSITGKFKHDEEILVGPLIFEGKNGYNVITPMEIDDGCSCLINRGWIPFDMADQSKRTEGLSNKKVTIQGLIRLPPKNNLFTPSNKPELKKYYHIDIKQMSESTRSQPIYIEQILEDDFIMAAFLATKGSPIGKIARLQIRNNHLEYMFTWYTLSVATSVMLYYVSKTPSSIGKRMNHIKKIF</sequence>
<proteinExistence type="predicted"/>
<organism evidence="1 2">
    <name type="scientific">Pneumocystis oryctolagi</name>
    <dbReference type="NCBI Taxonomy" id="42067"/>
    <lineage>
        <taxon>Eukaryota</taxon>
        <taxon>Fungi</taxon>
        <taxon>Dikarya</taxon>
        <taxon>Ascomycota</taxon>
        <taxon>Taphrinomycotina</taxon>
        <taxon>Pneumocystomycetes</taxon>
        <taxon>Pneumocystaceae</taxon>
        <taxon>Pneumocystis</taxon>
    </lineage>
</organism>